<keyword evidence="3" id="KW-1185">Reference proteome</keyword>
<proteinExistence type="predicted"/>
<accession>A0A251XKD8</accession>
<evidence type="ECO:0000313" key="2">
    <source>
        <dbReference type="EMBL" id="OUE03653.1"/>
    </source>
</evidence>
<name>A0A251XKD8_CLAMM</name>
<evidence type="ECO:0000313" key="3">
    <source>
        <dbReference type="Proteomes" id="UP000195062"/>
    </source>
</evidence>
<sequence>MRAADPRRRRPRSRPDSLAGTLVVQAAASLTGSMDEVARDFESVHPA</sequence>
<feature type="region of interest" description="Disordered" evidence="1">
    <location>
        <begin position="1"/>
        <end position="20"/>
    </location>
</feature>
<gene>
    <name evidence="2" type="ORF">CMMCAS07_01800</name>
</gene>
<dbReference type="Proteomes" id="UP000195062">
    <property type="component" value="Unassembled WGS sequence"/>
</dbReference>
<evidence type="ECO:0000256" key="1">
    <source>
        <dbReference type="SAM" id="MobiDB-lite"/>
    </source>
</evidence>
<dbReference type="EMBL" id="MDHH01000001">
    <property type="protein sequence ID" value="OUE03653.1"/>
    <property type="molecule type" value="Genomic_DNA"/>
</dbReference>
<reference evidence="2 3" key="1">
    <citation type="submission" date="2016-08" db="EMBL/GenBank/DDBJ databases">
        <title>Genome sequence of Clavibacter michiganensis subsp. michiganensis strain CASJ007.</title>
        <authorList>
            <person name="Thapa S.P."/>
            <person name="Coaker G."/>
        </authorList>
    </citation>
    <scope>NUCLEOTIDE SEQUENCE [LARGE SCALE GENOMIC DNA]</scope>
    <source>
        <strain evidence="2">CASJ007</strain>
    </source>
</reference>
<dbReference type="AlphaFoldDB" id="A0A251XKD8"/>
<protein>
    <submittedName>
        <fullName evidence="2">Uncharacterized protein</fullName>
    </submittedName>
</protein>
<comment type="caution">
    <text evidence="2">The sequence shown here is derived from an EMBL/GenBank/DDBJ whole genome shotgun (WGS) entry which is preliminary data.</text>
</comment>
<organism evidence="2 3">
    <name type="scientific">Clavibacter michiganensis subsp. michiganensis</name>
    <dbReference type="NCBI Taxonomy" id="33013"/>
    <lineage>
        <taxon>Bacteria</taxon>
        <taxon>Bacillati</taxon>
        <taxon>Actinomycetota</taxon>
        <taxon>Actinomycetes</taxon>
        <taxon>Micrococcales</taxon>
        <taxon>Microbacteriaceae</taxon>
        <taxon>Clavibacter</taxon>
    </lineage>
</organism>